<feature type="region of interest" description="Disordered" evidence="1">
    <location>
        <begin position="489"/>
        <end position="508"/>
    </location>
</feature>
<dbReference type="InterPro" id="IPR012337">
    <property type="entry name" value="RNaseH-like_sf"/>
</dbReference>
<organism evidence="2 3">
    <name type="scientific">Cyprinus carpio carpio</name>
    <dbReference type="NCBI Taxonomy" id="630221"/>
    <lineage>
        <taxon>Eukaryota</taxon>
        <taxon>Metazoa</taxon>
        <taxon>Chordata</taxon>
        <taxon>Craniata</taxon>
        <taxon>Vertebrata</taxon>
        <taxon>Euteleostomi</taxon>
        <taxon>Actinopterygii</taxon>
        <taxon>Neopterygii</taxon>
        <taxon>Teleostei</taxon>
        <taxon>Ostariophysi</taxon>
        <taxon>Cypriniformes</taxon>
        <taxon>Cyprinidae</taxon>
        <taxon>Cyprininae</taxon>
        <taxon>Cyprinus</taxon>
    </lineage>
</organism>
<sequence>MDQGKNAFISWKFKQHFTLKKEGERNISVQCNLCLPATNLLSASKDSTSNLKKHLKGKHSSVLHRAEMASDDGGEGSAMPTPPPLKQATLSSTSAITQSKVNSLVLEFIIADVQPFSLVENASFREMIAGISGGRTHEAITETLQDVQTVCTTADQWTAHHMSFMGITCHWIEPETLDRKSAALPCERIRGRHTYDVIAAKVSQIHAEFQIQGKVSATVTDNGSNFVKAFNEYGGCEMDDEMDSTDDVQFADVSAVLQEEQEEEELNFFLPPHHRCAAHTLNLIATTDLDKAASQGVSRKLYRSAMSKCAAIWNKAHRSSGAADAIEEIAQMRCLVPSVTRWSSEYHAIEKLMSLTESQLNGTCDQLKLAKLHPQETMFLKEYTAILKPLAYSINLLQGEKNCYFGYIVPTILSLKAKLAEKLTQVQFSAHILSAVIKAIDTRFGQELASHEARMAASTIPKFRLWWLADEERGAMKTAMVQESRLLHKEPSEDAGTTGNAAVGGDPEDDENFFTFETTQMTSSSAEEEVQRYLRDPDKSLASLKMYPMIRDLFLKYNTTLPSSAPVERLFSKGGLIFTPHRNKMTDKHFEQALLLRYNRLYWSVDM</sequence>
<name>A0A9J8CTB9_CYPCA</name>
<keyword evidence="3" id="KW-1185">Reference proteome</keyword>
<protein>
    <recommendedName>
        <fullName evidence="4">Transposase</fullName>
    </recommendedName>
</protein>
<dbReference type="AlphaFoldDB" id="A0A9J8CTB9"/>
<dbReference type="Ensembl" id="ENSCCRT00000157935.1">
    <property type="protein sequence ID" value="ENSCCRP00000173044.1"/>
    <property type="gene ID" value="ENSCCRG00000074443.1"/>
</dbReference>
<dbReference type="OMA" id="MFLKEYT"/>
<dbReference type="PANTHER" id="PTHR47501">
    <property type="entry name" value="TRANSPOSASE-RELATED"/>
    <property type="match status" value="1"/>
</dbReference>
<dbReference type="SUPFAM" id="SSF140996">
    <property type="entry name" value="Hermes dimerisation domain"/>
    <property type="match status" value="1"/>
</dbReference>
<accession>A0A9J8CTB9</accession>
<evidence type="ECO:0008006" key="4">
    <source>
        <dbReference type="Google" id="ProtNLM"/>
    </source>
</evidence>
<reference evidence="2" key="2">
    <citation type="submission" date="2025-09" db="UniProtKB">
        <authorList>
            <consortium name="Ensembl"/>
        </authorList>
    </citation>
    <scope>IDENTIFICATION</scope>
</reference>
<evidence type="ECO:0000256" key="1">
    <source>
        <dbReference type="SAM" id="MobiDB-lite"/>
    </source>
</evidence>
<evidence type="ECO:0000313" key="3">
    <source>
        <dbReference type="Proteomes" id="UP001108240"/>
    </source>
</evidence>
<dbReference type="GeneTree" id="ENSGT00530000064692"/>
<reference evidence="2" key="1">
    <citation type="submission" date="2025-08" db="UniProtKB">
        <authorList>
            <consortium name="Ensembl"/>
        </authorList>
    </citation>
    <scope>IDENTIFICATION</scope>
</reference>
<dbReference type="SUPFAM" id="SSF53098">
    <property type="entry name" value="Ribonuclease H-like"/>
    <property type="match status" value="1"/>
</dbReference>
<proteinExistence type="predicted"/>
<feature type="region of interest" description="Disordered" evidence="1">
    <location>
        <begin position="54"/>
        <end position="91"/>
    </location>
</feature>
<dbReference type="Proteomes" id="UP001108240">
    <property type="component" value="Unplaced"/>
</dbReference>
<dbReference type="PANTHER" id="PTHR47501:SF6">
    <property type="match status" value="1"/>
</dbReference>
<evidence type="ECO:0000313" key="2">
    <source>
        <dbReference type="Ensembl" id="ENSCCRP00000173044.1"/>
    </source>
</evidence>